<gene>
    <name evidence="2" type="ORF">WKI68_12420</name>
</gene>
<keyword evidence="3" id="KW-1185">Reference proteome</keyword>
<dbReference type="EMBL" id="JBBKAM010000002">
    <property type="protein sequence ID" value="MEJ8642062.1"/>
    <property type="molecule type" value="Genomic_DNA"/>
</dbReference>
<evidence type="ECO:0008006" key="4">
    <source>
        <dbReference type="Google" id="ProtNLM"/>
    </source>
</evidence>
<sequence length="186" mass="20278">MGRRFTRSATGARTAVGKPPELLAHDTHWAGERRTAIGVTCLLYTALLVMDAGFGTLDLTRGALWTGLAVLVFVILLPLRVSTGPGVLSAHGLLTAQTIRTDSLASIRWSDGVAQRMILRDTEGNVVEIDPTILVRNPAMWRRLDEDTRTSIRRGTLLCGATALRQLAARIDRETARTVFKVSGMQ</sequence>
<keyword evidence="1" id="KW-0812">Transmembrane</keyword>
<accession>A0ABU8U2F9</accession>
<reference evidence="2 3" key="1">
    <citation type="submission" date="2024-03" db="EMBL/GenBank/DDBJ databases">
        <title>Novel Streptomyces species of biotechnological and ecological value are a feature of Machair soil.</title>
        <authorList>
            <person name="Prole J.R."/>
            <person name="Goodfellow M."/>
            <person name="Allenby N."/>
            <person name="Ward A.C."/>
        </authorList>
    </citation>
    <scope>NUCLEOTIDE SEQUENCE [LARGE SCALE GENOMIC DNA]</scope>
    <source>
        <strain evidence="2 3">MS1.HAVA.3</strain>
    </source>
</reference>
<proteinExistence type="predicted"/>
<feature type="transmembrane region" description="Helical" evidence="1">
    <location>
        <begin position="63"/>
        <end position="81"/>
    </location>
</feature>
<feature type="transmembrane region" description="Helical" evidence="1">
    <location>
        <begin position="36"/>
        <end position="57"/>
    </location>
</feature>
<evidence type="ECO:0000313" key="2">
    <source>
        <dbReference type="EMBL" id="MEJ8642062.1"/>
    </source>
</evidence>
<comment type="caution">
    <text evidence="2">The sequence shown here is derived from an EMBL/GenBank/DDBJ whole genome shotgun (WGS) entry which is preliminary data.</text>
</comment>
<evidence type="ECO:0000256" key="1">
    <source>
        <dbReference type="SAM" id="Phobius"/>
    </source>
</evidence>
<evidence type="ECO:0000313" key="3">
    <source>
        <dbReference type="Proteomes" id="UP001382904"/>
    </source>
</evidence>
<name>A0ABU8U2F9_9ACTN</name>
<keyword evidence="1" id="KW-0472">Membrane</keyword>
<dbReference type="Proteomes" id="UP001382904">
    <property type="component" value="Unassembled WGS sequence"/>
</dbReference>
<keyword evidence="1" id="KW-1133">Transmembrane helix</keyword>
<protein>
    <recommendedName>
        <fullName evidence="4">PH domain-containing protein</fullName>
    </recommendedName>
</protein>
<organism evidence="2 3">
    <name type="scientific">Streptomyces caledonius</name>
    <dbReference type="NCBI Taxonomy" id="3134107"/>
    <lineage>
        <taxon>Bacteria</taxon>
        <taxon>Bacillati</taxon>
        <taxon>Actinomycetota</taxon>
        <taxon>Actinomycetes</taxon>
        <taxon>Kitasatosporales</taxon>
        <taxon>Streptomycetaceae</taxon>
        <taxon>Streptomyces</taxon>
    </lineage>
</organism>